<dbReference type="HOGENOM" id="CLU_1624890_0_0_9"/>
<dbReference type="EMBL" id="CP009416">
    <property type="protein sequence ID" value="AJD89620.1"/>
    <property type="molecule type" value="Genomic_DNA"/>
</dbReference>
<reference evidence="1 2" key="1">
    <citation type="submission" date="2014-08" db="EMBL/GenBank/DDBJ databases">
        <title>Complete genome of a marine bacteria Jeotgalibacillus malaysiensis.</title>
        <authorList>
            <person name="Yaakop A.S."/>
            <person name="Chan K.-G."/>
            <person name="Goh K.M."/>
        </authorList>
    </citation>
    <scope>NUCLEOTIDE SEQUENCE [LARGE SCALE GENOMIC DNA]</scope>
    <source>
        <strain evidence="1 2">D5</strain>
    </source>
</reference>
<evidence type="ECO:0000313" key="2">
    <source>
        <dbReference type="Proteomes" id="UP000031449"/>
    </source>
</evidence>
<protein>
    <submittedName>
        <fullName evidence="1">Uncharacterized protein</fullName>
    </submittedName>
</protein>
<dbReference type="BioCyc" id="JESP1508404:G14D9-9520-MONOMER"/>
<dbReference type="STRING" id="1508404.JMA_03030"/>
<dbReference type="Proteomes" id="UP000031449">
    <property type="component" value="Chromosome"/>
</dbReference>
<organism evidence="1 2">
    <name type="scientific">Jeotgalibacillus malaysiensis</name>
    <dbReference type="NCBI Taxonomy" id="1508404"/>
    <lineage>
        <taxon>Bacteria</taxon>
        <taxon>Bacillati</taxon>
        <taxon>Bacillota</taxon>
        <taxon>Bacilli</taxon>
        <taxon>Bacillales</taxon>
        <taxon>Caryophanaceae</taxon>
        <taxon>Jeotgalibacillus</taxon>
    </lineage>
</organism>
<keyword evidence="2" id="KW-1185">Reference proteome</keyword>
<dbReference type="KEGG" id="jeo:JMA_03030"/>
<accession>A0A0B5AGX4</accession>
<dbReference type="OrthoDB" id="2740089at2"/>
<name>A0A0B5AGX4_9BACL</name>
<dbReference type="AlphaFoldDB" id="A0A0B5AGX4"/>
<proteinExistence type="predicted"/>
<evidence type="ECO:0000313" key="1">
    <source>
        <dbReference type="EMBL" id="AJD89620.1"/>
    </source>
</evidence>
<gene>
    <name evidence="1" type="ORF">JMA_03030</name>
</gene>
<sequence length="163" mass="19413">MCEKMIQSVKDGLEGIEIGYFDTGQDFPYLSYYEYFNHPSEEARRYAFAAFVIQVGNWHSGCMMIEYKNDDFNRYIKMLITNKNSLKADFPNMYARLIYFLTNLKSRNLSQTWYPNHLDQTLDHQLSVEMLKPESYIIELFPMSMKGFLKEIRVKPFFKSDLD</sequence>